<evidence type="ECO:0000256" key="4">
    <source>
        <dbReference type="ARBA" id="ARBA00022989"/>
    </source>
</evidence>
<feature type="transmembrane region" description="Helical" evidence="6">
    <location>
        <begin position="238"/>
        <end position="260"/>
    </location>
</feature>
<accession>A0A246FEW1</accession>
<feature type="transmembrane region" description="Helical" evidence="6">
    <location>
        <begin position="20"/>
        <end position="39"/>
    </location>
</feature>
<dbReference type="PANTHER" id="PTHR33406">
    <property type="entry name" value="MEMBRANE PROTEIN MJ1562-RELATED"/>
    <property type="match status" value="1"/>
</dbReference>
<sequence>MNALNKHQQDKATFLERIIFTHRPFVIIACLLVTLFLAWSATQVRPSTSFEKMIPLQHPFIQNMLEHRNDLANLGNTVRISVEAVNGDIFTKEYMETLRQIHDEVFYIPGVDRSGMKSLWSPSVRWTEVTEEGFAGGEVIPQTYDGSAKALDLLRNNVLKSGQIGRLVANNFKSSIVDVPLLEVYPDPKDQGKLMKLDYRQFSHELEEKIRDKYQLQNPNVKIHITGFAKKVGDLIDGLLMVVGFFGICFVITLVLLLWFTKCVRSTIAVLSTTLVAVIWQLGILHLIGFGLDPYSMLVPFLIFAIGISHGVQKINGIALQSSDAETPLLAARRTFRQLFLPGMIAILADAVGFITLLVIDIGVIRELAIGASIGVAVIVFTNLILLPVAISYIGISKKAVQRSKEDAVRDHPFWRALSNFASPSVAPISVVIALAMFAGGMWQGHHLKIGDLDQGAPELRPDSRYNLDNDFIIRNYSTSSDVLVVMVASEAEGCSTHKTLSAIDDLAWRLENTQGVQSAISLVTVSKQMIKGMNEGNLKWESLSRNQDVLNNSISRAEGLFNSNCSLAPLLVFLNDHKAETLDRAVAVIQDFAKANEKDDLKFKLAAGNAGIEAATNDVIKHSELTILILVYICVALMCLITFRSFAATLCIVLPLILTSVLGNALMATLGIGVKVATLPVIALGVGIGVDYGIYIYTRLESFLRQGLSLQEAYYETLKSTGKAVLFTGLCLAIGVATWIFSAIKFQADMGLMLTFMLLWNMFGALWLLPALARFLINPEKVRQKKASILVH</sequence>
<proteinExistence type="predicted"/>
<protein>
    <submittedName>
        <fullName evidence="8">RND transporter</fullName>
    </submittedName>
</protein>
<dbReference type="GO" id="GO:0005886">
    <property type="term" value="C:plasma membrane"/>
    <property type="evidence" value="ECO:0007669"/>
    <property type="project" value="UniProtKB-SubCell"/>
</dbReference>
<keyword evidence="5 6" id="KW-0472">Membrane</keyword>
<feature type="transmembrane region" description="Helical" evidence="6">
    <location>
        <begin position="679"/>
        <end position="698"/>
    </location>
</feature>
<dbReference type="STRING" id="46680.GCA_000807755_02316"/>
<feature type="domain" description="SSD" evidence="7">
    <location>
        <begin position="268"/>
        <end position="393"/>
    </location>
</feature>
<organism evidence="8 9">
    <name type="scientific">Pseudomonas nitroreducens</name>
    <dbReference type="NCBI Taxonomy" id="46680"/>
    <lineage>
        <taxon>Bacteria</taxon>
        <taxon>Pseudomonadati</taxon>
        <taxon>Pseudomonadota</taxon>
        <taxon>Gammaproteobacteria</taxon>
        <taxon>Pseudomonadales</taxon>
        <taxon>Pseudomonadaceae</taxon>
        <taxon>Pseudomonas</taxon>
    </lineage>
</organism>
<name>A0A246FEW1_PSENT</name>
<feature type="transmembrane region" description="Helical" evidence="6">
    <location>
        <begin position="267"/>
        <end position="288"/>
    </location>
</feature>
<feature type="transmembrane region" description="Helical" evidence="6">
    <location>
        <begin position="294"/>
        <end position="312"/>
    </location>
</feature>
<evidence type="ECO:0000313" key="8">
    <source>
        <dbReference type="EMBL" id="OWP51960.1"/>
    </source>
</evidence>
<reference evidence="8 9" key="1">
    <citation type="submission" date="2017-06" db="EMBL/GenBank/DDBJ databases">
        <title>Draft genome of Pseudomonas nitroreducens DF05.</title>
        <authorList>
            <person name="Iyer R."/>
        </authorList>
    </citation>
    <scope>NUCLEOTIDE SEQUENCE [LARGE SCALE GENOMIC DNA]</scope>
    <source>
        <strain evidence="8 9">DF05</strain>
    </source>
</reference>
<dbReference type="PANTHER" id="PTHR33406:SF10">
    <property type="entry name" value="SSD DOMAIN-CONTAINING PROTEIN"/>
    <property type="match status" value="1"/>
</dbReference>
<feature type="transmembrane region" description="Helical" evidence="6">
    <location>
        <begin position="651"/>
        <end position="673"/>
    </location>
</feature>
<feature type="transmembrane region" description="Helical" evidence="6">
    <location>
        <begin position="372"/>
        <end position="396"/>
    </location>
</feature>
<evidence type="ECO:0000256" key="6">
    <source>
        <dbReference type="SAM" id="Phobius"/>
    </source>
</evidence>
<comment type="subcellular location">
    <subcellularLocation>
        <location evidence="1">Cell membrane</location>
        <topology evidence="1">Multi-pass membrane protein</topology>
    </subcellularLocation>
</comment>
<feature type="transmembrane region" description="Helical" evidence="6">
    <location>
        <begin position="417"/>
        <end position="443"/>
    </location>
</feature>
<evidence type="ECO:0000256" key="2">
    <source>
        <dbReference type="ARBA" id="ARBA00022475"/>
    </source>
</evidence>
<dbReference type="RefSeq" id="WP_017519343.1">
    <property type="nucleotide sequence ID" value="NZ_CP189774.1"/>
</dbReference>
<keyword evidence="4 6" id="KW-1133">Transmembrane helix</keyword>
<evidence type="ECO:0000256" key="1">
    <source>
        <dbReference type="ARBA" id="ARBA00004651"/>
    </source>
</evidence>
<dbReference type="SUPFAM" id="SSF82866">
    <property type="entry name" value="Multidrug efflux transporter AcrB transmembrane domain"/>
    <property type="match status" value="2"/>
</dbReference>
<dbReference type="InterPro" id="IPR004869">
    <property type="entry name" value="MMPL_dom"/>
</dbReference>
<dbReference type="eggNOG" id="COG1033">
    <property type="taxonomic scope" value="Bacteria"/>
</dbReference>
<evidence type="ECO:0000313" key="9">
    <source>
        <dbReference type="Proteomes" id="UP000198145"/>
    </source>
</evidence>
<dbReference type="AlphaFoldDB" id="A0A246FEW1"/>
<dbReference type="InterPro" id="IPR000731">
    <property type="entry name" value="SSD"/>
</dbReference>
<dbReference type="Gene3D" id="1.20.1640.10">
    <property type="entry name" value="Multidrug efflux transporter AcrB transmembrane domain"/>
    <property type="match status" value="2"/>
</dbReference>
<keyword evidence="3 6" id="KW-0812">Transmembrane</keyword>
<feature type="transmembrane region" description="Helical" evidence="6">
    <location>
        <begin position="339"/>
        <end position="360"/>
    </location>
</feature>
<feature type="transmembrane region" description="Helical" evidence="6">
    <location>
        <begin position="626"/>
        <end position="644"/>
    </location>
</feature>
<evidence type="ECO:0000256" key="3">
    <source>
        <dbReference type="ARBA" id="ARBA00022692"/>
    </source>
</evidence>
<dbReference type="InterPro" id="IPR050545">
    <property type="entry name" value="Mycobact_MmpL"/>
</dbReference>
<feature type="transmembrane region" description="Helical" evidence="6">
    <location>
        <begin position="725"/>
        <end position="745"/>
    </location>
</feature>
<keyword evidence="2" id="KW-1003">Cell membrane</keyword>
<dbReference type="Pfam" id="PF03176">
    <property type="entry name" value="MMPL"/>
    <property type="match status" value="1"/>
</dbReference>
<dbReference type="EMBL" id="NJBA01000002">
    <property type="protein sequence ID" value="OWP51960.1"/>
    <property type="molecule type" value="Genomic_DNA"/>
</dbReference>
<feature type="transmembrane region" description="Helical" evidence="6">
    <location>
        <begin position="751"/>
        <end position="778"/>
    </location>
</feature>
<comment type="caution">
    <text evidence="8">The sequence shown here is derived from an EMBL/GenBank/DDBJ whole genome shotgun (WGS) entry which is preliminary data.</text>
</comment>
<evidence type="ECO:0000259" key="7">
    <source>
        <dbReference type="PROSITE" id="PS50156"/>
    </source>
</evidence>
<dbReference type="PROSITE" id="PS50156">
    <property type="entry name" value="SSD"/>
    <property type="match status" value="1"/>
</dbReference>
<dbReference type="Proteomes" id="UP000198145">
    <property type="component" value="Unassembled WGS sequence"/>
</dbReference>
<evidence type="ECO:0000256" key="5">
    <source>
        <dbReference type="ARBA" id="ARBA00023136"/>
    </source>
</evidence>
<gene>
    <name evidence="8" type="ORF">CEG18_06790</name>
</gene>